<dbReference type="GO" id="GO:0005737">
    <property type="term" value="C:cytoplasm"/>
    <property type="evidence" value="ECO:0007669"/>
    <property type="project" value="UniProtKB-SubCell"/>
</dbReference>
<evidence type="ECO:0000256" key="5">
    <source>
        <dbReference type="ARBA" id="ARBA00022723"/>
    </source>
</evidence>
<comment type="cofactor">
    <cofactor evidence="9">
        <name>Zn(2+)</name>
        <dbReference type="ChEBI" id="CHEBI:29105"/>
    </cofactor>
    <text evidence="9">Binds 1 zinc ion.</text>
</comment>
<keyword evidence="3 9" id="KW-0698">rRNA processing</keyword>
<dbReference type="PROSITE" id="PS01306">
    <property type="entry name" value="UPF0054"/>
    <property type="match status" value="1"/>
</dbReference>
<dbReference type="InterPro" id="IPR002036">
    <property type="entry name" value="YbeY"/>
</dbReference>
<keyword evidence="8 9" id="KW-0862">Zinc</keyword>
<name>A0A2D2Q202_PARLV</name>
<evidence type="ECO:0000313" key="10">
    <source>
        <dbReference type="EMBL" id="ATS18506.1"/>
    </source>
</evidence>
<comment type="similarity">
    <text evidence="1 9">Belongs to the endoribonuclease YbeY family.</text>
</comment>
<dbReference type="InterPro" id="IPR020549">
    <property type="entry name" value="YbeY_CS"/>
</dbReference>
<dbReference type="AlphaFoldDB" id="A0A2D2Q202"/>
<organism evidence="10 11">
    <name type="scientific">Parathermosynechococcus lividus PCC 6715</name>
    <dbReference type="NCBI Taxonomy" id="1917166"/>
    <lineage>
        <taxon>Bacteria</taxon>
        <taxon>Bacillati</taxon>
        <taxon>Cyanobacteriota</taxon>
        <taxon>Cyanophyceae</taxon>
        <taxon>Acaryochloridales</taxon>
        <taxon>Thermosynechococcaceae</taxon>
        <taxon>Parathermosynechococcus</taxon>
    </lineage>
</organism>
<evidence type="ECO:0000256" key="2">
    <source>
        <dbReference type="ARBA" id="ARBA00022517"/>
    </source>
</evidence>
<evidence type="ECO:0000256" key="9">
    <source>
        <dbReference type="HAMAP-Rule" id="MF_00009"/>
    </source>
</evidence>
<evidence type="ECO:0000256" key="7">
    <source>
        <dbReference type="ARBA" id="ARBA00022801"/>
    </source>
</evidence>
<proteinExistence type="inferred from homology"/>
<accession>A0A2D2Q202</accession>
<dbReference type="Pfam" id="PF02130">
    <property type="entry name" value="YbeY"/>
    <property type="match status" value="1"/>
</dbReference>
<dbReference type="KEGG" id="slw:BRW62_06770"/>
<reference evidence="11" key="2">
    <citation type="journal article" date="2022" name="Front. Microbiol.">
        <title>Comparative Genomic Analysis Revealed Distinct Molecular Components and Organization of CO2-Concentrating Mechanism in Thermophilic Cyanobacteria.</title>
        <authorList>
            <person name="Tang J."/>
            <person name="Zhou H."/>
            <person name="Yao D."/>
            <person name="Riaz S."/>
            <person name="You D."/>
            <person name="Klepacz-Smolka A."/>
            <person name="Daroch M."/>
        </authorList>
    </citation>
    <scope>NUCLEOTIDE SEQUENCE [LARGE SCALE GENOMIC DNA]</scope>
    <source>
        <strain evidence="11">PCC 6715</strain>
    </source>
</reference>
<dbReference type="PANTHER" id="PTHR46986">
    <property type="entry name" value="ENDORIBONUCLEASE YBEY, CHLOROPLASTIC"/>
    <property type="match status" value="1"/>
</dbReference>
<keyword evidence="5 9" id="KW-0479">Metal-binding</keyword>
<comment type="subcellular location">
    <subcellularLocation>
        <location evidence="9">Cytoplasm</location>
    </subcellularLocation>
</comment>
<sequence>MSVTVYVEVHQPLPGIDLAALPWQQWLQIWLHMVEPASARSYELTLRFTSDQAIQRLNHQFRHRDQPTDVLAFATRDEGVSLAPGEPEYLGDVIISVETAIQQAQVGQHPPLSEVAWLASHGLLHLLGWDHPDATQLAAMLAQQAQCLQAVGLAPPPLIFSGDYVHDDQTKGG</sequence>
<feature type="binding site" evidence="9">
    <location>
        <position position="121"/>
    </location>
    <ligand>
        <name>Zn(2+)</name>
        <dbReference type="ChEBI" id="CHEBI:29105"/>
        <note>catalytic</note>
    </ligand>
</feature>
<keyword evidence="6 9" id="KW-0255">Endonuclease</keyword>
<gene>
    <name evidence="9" type="primary">ybeY</name>
    <name evidence="10" type="ORF">BRW62_06770</name>
</gene>
<evidence type="ECO:0000256" key="1">
    <source>
        <dbReference type="ARBA" id="ARBA00010875"/>
    </source>
</evidence>
<dbReference type="GO" id="GO:0004222">
    <property type="term" value="F:metalloendopeptidase activity"/>
    <property type="evidence" value="ECO:0007669"/>
    <property type="project" value="InterPro"/>
</dbReference>
<keyword evidence="11" id="KW-1185">Reference proteome</keyword>
<keyword evidence="7 9" id="KW-0378">Hydrolase</keyword>
<comment type="function">
    <text evidence="9">Single strand-specific metallo-endoribonuclease involved in late-stage 70S ribosome quality control and in maturation of the 3' terminus of the 16S rRNA.</text>
</comment>
<evidence type="ECO:0000256" key="3">
    <source>
        <dbReference type="ARBA" id="ARBA00022552"/>
    </source>
</evidence>
<feature type="binding site" evidence="9">
    <location>
        <position position="131"/>
    </location>
    <ligand>
        <name>Zn(2+)</name>
        <dbReference type="ChEBI" id="CHEBI:29105"/>
        <note>catalytic</note>
    </ligand>
</feature>
<keyword evidence="4 9" id="KW-0540">Nuclease</keyword>
<dbReference type="GO" id="GO:0006364">
    <property type="term" value="P:rRNA processing"/>
    <property type="evidence" value="ECO:0007669"/>
    <property type="project" value="UniProtKB-UniRule"/>
</dbReference>
<dbReference type="Gene3D" id="3.40.390.30">
    <property type="entry name" value="Metalloproteases ('zincins'), catalytic domain"/>
    <property type="match status" value="1"/>
</dbReference>
<feature type="binding site" evidence="9">
    <location>
        <position position="125"/>
    </location>
    <ligand>
        <name>Zn(2+)</name>
        <dbReference type="ChEBI" id="CHEBI:29105"/>
        <note>catalytic</note>
    </ligand>
</feature>
<reference evidence="10 11" key="1">
    <citation type="submission" date="2016-11" db="EMBL/GenBank/DDBJ databases">
        <title>Complete genome sequence of thermophilic cyanobacteria strain Synechococcus sp. PCC6715.</title>
        <authorList>
            <person name="Tang J."/>
            <person name="Daroch M."/>
            <person name="Liang Y."/>
            <person name="Jiang D."/>
            <person name="Shah M."/>
        </authorList>
    </citation>
    <scope>NUCLEOTIDE SEQUENCE [LARGE SCALE GENOMIC DNA]</scope>
    <source>
        <strain evidence="10 11">PCC 6715</strain>
    </source>
</reference>
<dbReference type="Proteomes" id="UP000231057">
    <property type="component" value="Chromosome"/>
</dbReference>
<dbReference type="InterPro" id="IPR023091">
    <property type="entry name" value="MetalPrtase_cat_dom_sf_prd"/>
</dbReference>
<dbReference type="HAMAP" id="MF_00009">
    <property type="entry name" value="Endoribonucl_YbeY"/>
    <property type="match status" value="1"/>
</dbReference>
<dbReference type="SUPFAM" id="SSF55486">
    <property type="entry name" value="Metalloproteases ('zincins'), catalytic domain"/>
    <property type="match status" value="1"/>
</dbReference>
<dbReference type="OrthoDB" id="9807740at2"/>
<keyword evidence="2 9" id="KW-0690">Ribosome biogenesis</keyword>
<evidence type="ECO:0000313" key="11">
    <source>
        <dbReference type="Proteomes" id="UP000231057"/>
    </source>
</evidence>
<keyword evidence="9" id="KW-0963">Cytoplasm</keyword>
<dbReference type="RefSeq" id="WP_099798856.1">
    <property type="nucleotide sequence ID" value="NZ_CP018092.1"/>
</dbReference>
<dbReference type="GO" id="GO:0004521">
    <property type="term" value="F:RNA endonuclease activity"/>
    <property type="evidence" value="ECO:0007669"/>
    <property type="project" value="UniProtKB-UniRule"/>
</dbReference>
<evidence type="ECO:0000256" key="6">
    <source>
        <dbReference type="ARBA" id="ARBA00022759"/>
    </source>
</evidence>
<dbReference type="GO" id="GO:0008270">
    <property type="term" value="F:zinc ion binding"/>
    <property type="evidence" value="ECO:0007669"/>
    <property type="project" value="UniProtKB-UniRule"/>
</dbReference>
<evidence type="ECO:0000256" key="8">
    <source>
        <dbReference type="ARBA" id="ARBA00022833"/>
    </source>
</evidence>
<dbReference type="NCBIfam" id="TIGR00043">
    <property type="entry name" value="rRNA maturation RNase YbeY"/>
    <property type="match status" value="1"/>
</dbReference>
<dbReference type="EMBL" id="CP018092">
    <property type="protein sequence ID" value="ATS18506.1"/>
    <property type="molecule type" value="Genomic_DNA"/>
</dbReference>
<dbReference type="EC" id="3.1.-.-" evidence="9"/>
<dbReference type="PANTHER" id="PTHR46986:SF1">
    <property type="entry name" value="ENDORIBONUCLEASE YBEY, CHLOROPLASTIC"/>
    <property type="match status" value="1"/>
</dbReference>
<evidence type="ECO:0000256" key="4">
    <source>
        <dbReference type="ARBA" id="ARBA00022722"/>
    </source>
</evidence>
<protein>
    <recommendedName>
        <fullName evidence="9">Endoribonuclease YbeY</fullName>
        <ecNumber evidence="9">3.1.-.-</ecNumber>
    </recommendedName>
</protein>